<gene>
    <name evidence="3" type="ORF">SAMN05421680_12922</name>
    <name evidence="2" type="ORF">Xmau_03536</name>
</gene>
<dbReference type="EMBL" id="NITY01000017">
    <property type="protein sequence ID" value="PHM38151.1"/>
    <property type="molecule type" value="Genomic_DNA"/>
</dbReference>
<evidence type="ECO:0000313" key="4">
    <source>
        <dbReference type="Proteomes" id="UP000198919"/>
    </source>
</evidence>
<name>A0A1I3WSX5_9GAMM</name>
<dbReference type="Proteomes" id="UP000198919">
    <property type="component" value="Unassembled WGS sequence"/>
</dbReference>
<accession>A0A1I3WSX5</accession>
<keyword evidence="5" id="KW-1185">Reference proteome</keyword>
<dbReference type="AlphaFoldDB" id="A0A1I3WSX5"/>
<protein>
    <submittedName>
        <fullName evidence="2">Transposase</fullName>
    </submittedName>
</protein>
<dbReference type="EMBL" id="FORG01000029">
    <property type="protein sequence ID" value="SFK10615.1"/>
    <property type="molecule type" value="Genomic_DNA"/>
</dbReference>
<evidence type="ECO:0000313" key="5">
    <source>
        <dbReference type="Proteomes" id="UP000224607"/>
    </source>
</evidence>
<evidence type="ECO:0000313" key="2">
    <source>
        <dbReference type="EMBL" id="PHM38151.1"/>
    </source>
</evidence>
<dbReference type="STRING" id="351675.SAMN05421680_12922"/>
<sequence>MHNLVNLFCHVDDFCQNFMPHWQIYLIERGERRRLHQGRMAASEIMTIIICLINVISAFLYWIYDGIS</sequence>
<proteinExistence type="predicted"/>
<reference evidence="3" key="1">
    <citation type="submission" date="2016-10" db="EMBL/GenBank/DDBJ databases">
        <authorList>
            <person name="de Groot N.N."/>
        </authorList>
    </citation>
    <scope>NUCLEOTIDE SEQUENCE [LARGE SCALE GENOMIC DNA]</scope>
    <source>
        <strain evidence="3">DSM 17908</strain>
    </source>
</reference>
<evidence type="ECO:0000256" key="1">
    <source>
        <dbReference type="SAM" id="Phobius"/>
    </source>
</evidence>
<organism evidence="3 4">
    <name type="scientific">Xenorhabdus mauleonii</name>
    <dbReference type="NCBI Taxonomy" id="351675"/>
    <lineage>
        <taxon>Bacteria</taxon>
        <taxon>Pseudomonadati</taxon>
        <taxon>Pseudomonadota</taxon>
        <taxon>Gammaproteobacteria</taxon>
        <taxon>Enterobacterales</taxon>
        <taxon>Morganellaceae</taxon>
        <taxon>Xenorhabdus</taxon>
    </lineage>
</organism>
<dbReference type="Proteomes" id="UP000224607">
    <property type="component" value="Unassembled WGS sequence"/>
</dbReference>
<feature type="transmembrane region" description="Helical" evidence="1">
    <location>
        <begin position="41"/>
        <end position="64"/>
    </location>
</feature>
<keyword evidence="1" id="KW-0472">Membrane</keyword>
<reference evidence="4" key="2">
    <citation type="submission" date="2016-10" db="EMBL/GenBank/DDBJ databases">
        <authorList>
            <person name="Varghese N."/>
            <person name="Submissions S."/>
        </authorList>
    </citation>
    <scope>NUCLEOTIDE SEQUENCE [LARGE SCALE GENOMIC DNA]</scope>
    <source>
        <strain evidence="4">DSM 17908</strain>
    </source>
</reference>
<keyword evidence="1" id="KW-1133">Transmembrane helix</keyword>
<evidence type="ECO:0000313" key="3">
    <source>
        <dbReference type="EMBL" id="SFK10615.1"/>
    </source>
</evidence>
<reference evidence="2 5" key="3">
    <citation type="journal article" date="2017" name="Nat. Microbiol.">
        <title>Natural product diversity associated with the nematode symbionts Photorhabdus and Xenorhabdus.</title>
        <authorList>
            <person name="Tobias N.J."/>
            <person name="Wolff H."/>
            <person name="Djahanschiri B."/>
            <person name="Grundmann F."/>
            <person name="Kronenwerth M."/>
            <person name="Shi Y.M."/>
            <person name="Simonyi S."/>
            <person name="Grun P."/>
            <person name="Shapiro-Ilan D."/>
            <person name="Pidot S.J."/>
            <person name="Stinear T.P."/>
            <person name="Ebersberger I."/>
            <person name="Bode H.B."/>
        </authorList>
    </citation>
    <scope>NUCLEOTIDE SEQUENCE [LARGE SCALE GENOMIC DNA]</scope>
    <source>
        <strain evidence="2 5">DSM 17908</strain>
    </source>
</reference>
<keyword evidence="1" id="KW-0812">Transmembrane</keyword>